<evidence type="ECO:0000313" key="3">
    <source>
        <dbReference type="Proteomes" id="UP000580250"/>
    </source>
</evidence>
<protein>
    <submittedName>
        <fullName evidence="2">Uncharacterized protein</fullName>
    </submittedName>
</protein>
<sequence length="94" mass="10798">MIRIAYNKDYFNVEYSQSFDFVLAVALNAIPIAAIWFHSSMLEAFKSHLKQLTSSLCICKCCSKSNNSLQPKPQLAINSICRFHQINQQIQLRD</sequence>
<name>A0A6V7Y0I8_MELEN</name>
<accession>A0A6V7Y0I8</accession>
<keyword evidence="1" id="KW-0472">Membrane</keyword>
<gene>
    <name evidence="2" type="ORF">MENT_LOCUS58806</name>
</gene>
<dbReference type="Proteomes" id="UP000580250">
    <property type="component" value="Unassembled WGS sequence"/>
</dbReference>
<dbReference type="EMBL" id="CAJEWN010002723">
    <property type="protein sequence ID" value="CAD2205025.1"/>
    <property type="molecule type" value="Genomic_DNA"/>
</dbReference>
<evidence type="ECO:0000256" key="1">
    <source>
        <dbReference type="SAM" id="Phobius"/>
    </source>
</evidence>
<reference evidence="2 3" key="1">
    <citation type="submission" date="2020-08" db="EMBL/GenBank/DDBJ databases">
        <authorList>
            <person name="Koutsovoulos G."/>
            <person name="Danchin GJ E."/>
        </authorList>
    </citation>
    <scope>NUCLEOTIDE SEQUENCE [LARGE SCALE GENOMIC DNA]</scope>
</reference>
<keyword evidence="1" id="KW-0812">Transmembrane</keyword>
<feature type="transmembrane region" description="Helical" evidence="1">
    <location>
        <begin position="21"/>
        <end position="39"/>
    </location>
</feature>
<evidence type="ECO:0000313" key="2">
    <source>
        <dbReference type="EMBL" id="CAD2205025.1"/>
    </source>
</evidence>
<organism evidence="2 3">
    <name type="scientific">Meloidogyne enterolobii</name>
    <name type="common">Root-knot nematode worm</name>
    <name type="synonym">Meloidogyne mayaguensis</name>
    <dbReference type="NCBI Taxonomy" id="390850"/>
    <lineage>
        <taxon>Eukaryota</taxon>
        <taxon>Metazoa</taxon>
        <taxon>Ecdysozoa</taxon>
        <taxon>Nematoda</taxon>
        <taxon>Chromadorea</taxon>
        <taxon>Rhabditida</taxon>
        <taxon>Tylenchina</taxon>
        <taxon>Tylenchomorpha</taxon>
        <taxon>Tylenchoidea</taxon>
        <taxon>Meloidogynidae</taxon>
        <taxon>Meloidogyninae</taxon>
        <taxon>Meloidogyne</taxon>
    </lineage>
</organism>
<dbReference type="AlphaFoldDB" id="A0A6V7Y0I8"/>
<keyword evidence="1" id="KW-1133">Transmembrane helix</keyword>
<proteinExistence type="predicted"/>
<dbReference type="OrthoDB" id="10586011at2759"/>
<comment type="caution">
    <text evidence="2">The sequence shown here is derived from an EMBL/GenBank/DDBJ whole genome shotgun (WGS) entry which is preliminary data.</text>
</comment>